<feature type="compositionally biased region" description="Low complexity" evidence="1">
    <location>
        <begin position="9"/>
        <end position="19"/>
    </location>
</feature>
<dbReference type="AlphaFoldDB" id="A0AAF0ZSU2"/>
<evidence type="ECO:0000313" key="3">
    <source>
        <dbReference type="Proteomes" id="UP001234989"/>
    </source>
</evidence>
<keyword evidence="3" id="KW-1185">Reference proteome</keyword>
<accession>A0AAF0ZSU2</accession>
<reference evidence="2" key="1">
    <citation type="submission" date="2023-08" db="EMBL/GenBank/DDBJ databases">
        <title>A de novo genome assembly of Solanum verrucosum Schlechtendal, a Mexican diploid species geographically isolated from the other diploid A-genome species in potato relatives.</title>
        <authorList>
            <person name="Hosaka K."/>
        </authorList>
    </citation>
    <scope>NUCLEOTIDE SEQUENCE</scope>
    <source>
        <tissue evidence="2">Young leaves</tissue>
    </source>
</reference>
<feature type="compositionally biased region" description="Basic and acidic residues" evidence="1">
    <location>
        <begin position="26"/>
        <end position="38"/>
    </location>
</feature>
<feature type="region of interest" description="Disordered" evidence="1">
    <location>
        <begin position="1"/>
        <end position="54"/>
    </location>
</feature>
<evidence type="ECO:0000313" key="2">
    <source>
        <dbReference type="EMBL" id="WMV50927.1"/>
    </source>
</evidence>
<dbReference type="Proteomes" id="UP001234989">
    <property type="component" value="Chromosome 10"/>
</dbReference>
<protein>
    <submittedName>
        <fullName evidence="2">Uncharacterized protein</fullName>
    </submittedName>
</protein>
<organism evidence="2 3">
    <name type="scientific">Solanum verrucosum</name>
    <dbReference type="NCBI Taxonomy" id="315347"/>
    <lineage>
        <taxon>Eukaryota</taxon>
        <taxon>Viridiplantae</taxon>
        <taxon>Streptophyta</taxon>
        <taxon>Embryophyta</taxon>
        <taxon>Tracheophyta</taxon>
        <taxon>Spermatophyta</taxon>
        <taxon>Magnoliopsida</taxon>
        <taxon>eudicotyledons</taxon>
        <taxon>Gunneridae</taxon>
        <taxon>Pentapetalae</taxon>
        <taxon>asterids</taxon>
        <taxon>lamiids</taxon>
        <taxon>Solanales</taxon>
        <taxon>Solanaceae</taxon>
        <taxon>Solanoideae</taxon>
        <taxon>Solaneae</taxon>
        <taxon>Solanum</taxon>
    </lineage>
</organism>
<evidence type="ECO:0000256" key="1">
    <source>
        <dbReference type="SAM" id="MobiDB-lite"/>
    </source>
</evidence>
<name>A0AAF0ZSU2_SOLVR</name>
<dbReference type="EMBL" id="CP133621">
    <property type="protein sequence ID" value="WMV50927.1"/>
    <property type="molecule type" value="Genomic_DNA"/>
</dbReference>
<proteinExistence type="predicted"/>
<sequence>MARVVGPWFTTTTPPQTQFRKFTKSRPTDRPPIRRLDHGPWSVSVDRGPPLPNL</sequence>
<gene>
    <name evidence="2" type="ORF">MTR67_044312</name>
</gene>